<dbReference type="CDD" id="cd06530">
    <property type="entry name" value="S26_SPase_I"/>
    <property type="match status" value="1"/>
</dbReference>
<evidence type="ECO:0000313" key="10">
    <source>
        <dbReference type="EMBL" id="RZU44897.1"/>
    </source>
</evidence>
<feature type="transmembrane region" description="Helical" evidence="8">
    <location>
        <begin position="88"/>
        <end position="105"/>
    </location>
</feature>
<feature type="active site" evidence="7">
    <location>
        <position position="225"/>
    </location>
</feature>
<evidence type="ECO:0000256" key="5">
    <source>
        <dbReference type="ARBA" id="ARBA00022670"/>
    </source>
</evidence>
<dbReference type="InterPro" id="IPR000223">
    <property type="entry name" value="Pept_S26A_signal_pept_1"/>
</dbReference>
<dbReference type="Proteomes" id="UP000292423">
    <property type="component" value="Unassembled WGS sequence"/>
</dbReference>
<dbReference type="PANTHER" id="PTHR43390:SF1">
    <property type="entry name" value="CHLOROPLAST PROCESSING PEPTIDASE"/>
    <property type="match status" value="1"/>
</dbReference>
<reference evidence="10 11" key="1">
    <citation type="submission" date="2019-02" db="EMBL/GenBank/DDBJ databases">
        <title>Genomic Encyclopedia of Type Strains, Phase IV (KMG-IV): sequencing the most valuable type-strain genomes for metagenomic binning, comparative biology and taxonomic classification.</title>
        <authorList>
            <person name="Goeker M."/>
        </authorList>
    </citation>
    <scope>NUCLEOTIDE SEQUENCE [LARGE SCALE GENOMIC DNA]</scope>
    <source>
        <strain evidence="10 11">DSM 105135</strain>
    </source>
</reference>
<accession>A0A4Q7Z3P4</accession>
<evidence type="ECO:0000256" key="4">
    <source>
        <dbReference type="ARBA" id="ARBA00019232"/>
    </source>
</evidence>
<dbReference type="Pfam" id="PF10502">
    <property type="entry name" value="Peptidase_S26"/>
    <property type="match status" value="1"/>
</dbReference>
<dbReference type="InterPro" id="IPR019533">
    <property type="entry name" value="Peptidase_S26"/>
</dbReference>
<protein>
    <recommendedName>
        <fullName evidence="4 8">Signal peptidase I</fullName>
        <ecNumber evidence="3 8">3.4.21.89</ecNumber>
    </recommendedName>
</protein>
<keyword evidence="8" id="KW-1133">Transmembrane helix</keyword>
<feature type="domain" description="Peptidase S26" evidence="9">
    <location>
        <begin position="140"/>
        <end position="333"/>
    </location>
</feature>
<dbReference type="NCBIfam" id="TIGR02227">
    <property type="entry name" value="sigpep_I_bact"/>
    <property type="match status" value="1"/>
</dbReference>
<comment type="subcellular location">
    <subcellularLocation>
        <location evidence="8">Membrane</location>
        <topology evidence="8">Multi-pass membrane protein</topology>
    </subcellularLocation>
</comment>
<evidence type="ECO:0000259" key="9">
    <source>
        <dbReference type="Pfam" id="PF10502"/>
    </source>
</evidence>
<dbReference type="PRINTS" id="PR00727">
    <property type="entry name" value="LEADERPTASE"/>
</dbReference>
<evidence type="ECO:0000256" key="3">
    <source>
        <dbReference type="ARBA" id="ARBA00013208"/>
    </source>
</evidence>
<keyword evidence="8" id="KW-0472">Membrane</keyword>
<dbReference type="GO" id="GO:0009003">
    <property type="term" value="F:signal peptidase activity"/>
    <property type="evidence" value="ECO:0007669"/>
    <property type="project" value="UniProtKB-EC"/>
</dbReference>
<evidence type="ECO:0000313" key="11">
    <source>
        <dbReference type="Proteomes" id="UP000292423"/>
    </source>
</evidence>
<gene>
    <name evidence="10" type="ORF">EV700_1698</name>
</gene>
<dbReference type="InterPro" id="IPR036286">
    <property type="entry name" value="LexA/Signal_pep-like_sf"/>
</dbReference>
<dbReference type="EC" id="3.4.21.89" evidence="3 8"/>
<name>A0A4Q7Z3P4_9GAMM</name>
<evidence type="ECO:0000256" key="6">
    <source>
        <dbReference type="ARBA" id="ARBA00022801"/>
    </source>
</evidence>
<dbReference type="GO" id="GO:0004252">
    <property type="term" value="F:serine-type endopeptidase activity"/>
    <property type="evidence" value="ECO:0007669"/>
    <property type="project" value="InterPro"/>
</dbReference>
<dbReference type="AlphaFoldDB" id="A0A4Q7Z3P4"/>
<dbReference type="EMBL" id="SHKX01000012">
    <property type="protein sequence ID" value="RZU44897.1"/>
    <property type="molecule type" value="Genomic_DNA"/>
</dbReference>
<dbReference type="Gene3D" id="2.10.109.10">
    <property type="entry name" value="Umud Fragment, subunit A"/>
    <property type="match status" value="1"/>
</dbReference>
<dbReference type="PROSITE" id="PS00501">
    <property type="entry name" value="SPASE_I_1"/>
    <property type="match status" value="1"/>
</dbReference>
<keyword evidence="6 8" id="KW-0378">Hydrolase</keyword>
<evidence type="ECO:0000256" key="8">
    <source>
        <dbReference type="RuleBase" id="RU362042"/>
    </source>
</evidence>
<evidence type="ECO:0000256" key="1">
    <source>
        <dbReference type="ARBA" id="ARBA00000677"/>
    </source>
</evidence>
<comment type="catalytic activity">
    <reaction evidence="1 8">
        <text>Cleavage of hydrophobic, N-terminal signal or leader sequences from secreted and periplasmic proteins.</text>
        <dbReference type="EC" id="3.4.21.89"/>
    </reaction>
</comment>
<keyword evidence="5 8" id="KW-0645">Protease</keyword>
<dbReference type="PANTHER" id="PTHR43390">
    <property type="entry name" value="SIGNAL PEPTIDASE I"/>
    <property type="match status" value="1"/>
</dbReference>
<evidence type="ECO:0000256" key="2">
    <source>
        <dbReference type="ARBA" id="ARBA00009370"/>
    </source>
</evidence>
<evidence type="ECO:0000256" key="7">
    <source>
        <dbReference type="PIRSR" id="PIRSR600223-1"/>
    </source>
</evidence>
<dbReference type="GO" id="GO:0016020">
    <property type="term" value="C:membrane"/>
    <property type="evidence" value="ECO:0007669"/>
    <property type="project" value="UniProtKB-SubCell"/>
</dbReference>
<comment type="similarity">
    <text evidence="2 8">Belongs to the peptidase S26 family.</text>
</comment>
<dbReference type="GO" id="GO:0006465">
    <property type="term" value="P:signal peptide processing"/>
    <property type="evidence" value="ECO:0007669"/>
    <property type="project" value="InterPro"/>
</dbReference>
<dbReference type="SUPFAM" id="SSF51306">
    <property type="entry name" value="LexA/Signal peptidase"/>
    <property type="match status" value="1"/>
</dbReference>
<proteinExistence type="inferred from homology"/>
<keyword evidence="11" id="KW-1185">Reference proteome</keyword>
<organism evidence="10 11">
    <name type="scientific">Fluviicoccus keumensis</name>
    <dbReference type="NCBI Taxonomy" id="1435465"/>
    <lineage>
        <taxon>Bacteria</taxon>
        <taxon>Pseudomonadati</taxon>
        <taxon>Pseudomonadota</taxon>
        <taxon>Gammaproteobacteria</taxon>
        <taxon>Moraxellales</taxon>
        <taxon>Moraxellaceae</taxon>
        <taxon>Fluviicoccus</taxon>
    </lineage>
</organism>
<feature type="transmembrane region" description="Helical" evidence="8">
    <location>
        <begin position="63"/>
        <end position="81"/>
    </location>
</feature>
<dbReference type="InterPro" id="IPR019758">
    <property type="entry name" value="Pept_S26A_signal_pept_1_CS"/>
</dbReference>
<dbReference type="InterPro" id="IPR019756">
    <property type="entry name" value="Pept_S26A_signal_pept_1_Ser-AS"/>
</dbReference>
<dbReference type="PROSITE" id="PS00761">
    <property type="entry name" value="SPASE_I_3"/>
    <property type="match status" value="1"/>
</dbReference>
<keyword evidence="8" id="KW-0812">Transmembrane</keyword>
<sequence length="352" mass="39132">MTMLDLFNILVAVLAFSLLAWSVETFALLPRRQAALVAAFREGRLDESGLATALKATPFYVEQMRWATGLSLAGLLGLAILGRLDLDFSLVLVVATLLCGLGWGLDLLLTRRRRVRLAADVPSAGDNAPAAVLKAEPVLVEYAHSFFPVLAVVLVLRSFLLEPFTIPSGSMLPTLEVGDYILVNKYAYGLRLPVAGIEFMSVGKPKRGDVMVFRYPPKPTMNFIKRVIGLPGDHIRTTDSGDLYVNDRLMPRKLVSQVPDIDPWEQYFEEDLTGVKHTTRQEVGTESRRKIVDLVVPQGEYFMMGDNRDNSNDSRYWGTVPDRMIVGKAIYVWVHKEPGIHAPTFSRNGAVK</sequence>
<comment type="caution">
    <text evidence="10">The sequence shown here is derived from an EMBL/GenBank/DDBJ whole genome shotgun (WGS) entry which is preliminary data.</text>
</comment>
<feature type="active site" evidence="7">
    <location>
        <position position="170"/>
    </location>
</feature>